<dbReference type="AlphaFoldDB" id="K2F7E8"/>
<comment type="caution">
    <text evidence="2">The sequence shown here is derived from an EMBL/GenBank/DDBJ whole genome shotgun (WGS) entry which is preliminary data.</text>
</comment>
<dbReference type="SUPFAM" id="SSF51735">
    <property type="entry name" value="NAD(P)-binding Rossmann-fold domains"/>
    <property type="match status" value="1"/>
</dbReference>
<feature type="domain" description="NAD(P)-binding" evidence="1">
    <location>
        <begin position="12"/>
        <end position="321"/>
    </location>
</feature>
<sequence length="349" mass="42070">MIQNFYKWKKILITGSTWFKWSWLSFWLHNIWAEVIWYGLEPNTNPNLFKALKLDEKITQIIWDINDIKSLEEAVDKYKPGIIFHLAAQPLVRESYKNPVYTMITNSIGTVNVLEMIRLKEYIKWAVMITTDKVYENKEWIYPYRENDRLGWFDPYSSSKAMAEIAIESYRKSFFKNHKKVAVTRAGNVIGWWDWWDDRLLPDIIKAMMKWEKLTLRNPNAVRPWQYVLDALCWYLILWEKMFEDDKYCGAYNFWPDIGDNLKVIDLVAASIKILKKWEYEIDESANKWMHEAGLLLLDNTKAKTFLKWIPKYNVWETLERTLNWYNVYYNQADKIEELSLNEINNFKL</sequence>
<dbReference type="InterPro" id="IPR013445">
    <property type="entry name" value="CDP_4_6_deHydtase"/>
</dbReference>
<protein>
    <recommendedName>
        <fullName evidence="1">NAD(P)-binding domain-containing protein</fullName>
    </recommendedName>
</protein>
<dbReference type="Gene3D" id="3.90.25.10">
    <property type="entry name" value="UDP-galactose 4-epimerase, domain 1"/>
    <property type="match status" value="1"/>
</dbReference>
<gene>
    <name evidence="2" type="ORF">ACD_4C00066G0002</name>
</gene>
<name>K2F7E8_9BACT</name>
<dbReference type="InterPro" id="IPR016040">
    <property type="entry name" value="NAD(P)-bd_dom"/>
</dbReference>
<proteinExistence type="predicted"/>
<dbReference type="Gene3D" id="3.40.50.720">
    <property type="entry name" value="NAD(P)-binding Rossmann-like Domain"/>
    <property type="match status" value="1"/>
</dbReference>
<dbReference type="InterPro" id="IPR036291">
    <property type="entry name" value="NAD(P)-bd_dom_sf"/>
</dbReference>
<dbReference type="PANTHER" id="PTHR43000">
    <property type="entry name" value="DTDP-D-GLUCOSE 4,6-DEHYDRATASE-RELATED"/>
    <property type="match status" value="1"/>
</dbReference>
<dbReference type="EMBL" id="AMFJ01000582">
    <property type="protein sequence ID" value="EKE27066.1"/>
    <property type="molecule type" value="Genomic_DNA"/>
</dbReference>
<reference evidence="2" key="1">
    <citation type="journal article" date="2012" name="Science">
        <title>Fermentation, hydrogen, and sulfur metabolism in multiple uncultivated bacterial phyla.</title>
        <authorList>
            <person name="Wrighton K.C."/>
            <person name="Thomas B.C."/>
            <person name="Sharon I."/>
            <person name="Miller C.S."/>
            <person name="Castelle C.J."/>
            <person name="VerBerkmoes N.C."/>
            <person name="Wilkins M.J."/>
            <person name="Hettich R.L."/>
            <person name="Lipton M.S."/>
            <person name="Williams K.H."/>
            <person name="Long P.E."/>
            <person name="Banfield J.F."/>
        </authorList>
    </citation>
    <scope>NUCLEOTIDE SEQUENCE [LARGE SCALE GENOMIC DNA]</scope>
</reference>
<dbReference type="Pfam" id="PF16363">
    <property type="entry name" value="GDP_Man_Dehyd"/>
    <property type="match status" value="1"/>
</dbReference>
<organism evidence="2">
    <name type="scientific">uncultured bacterium</name>
    <name type="common">gcode 4</name>
    <dbReference type="NCBI Taxonomy" id="1234023"/>
    <lineage>
        <taxon>Bacteria</taxon>
        <taxon>environmental samples</taxon>
    </lineage>
</organism>
<evidence type="ECO:0000259" key="1">
    <source>
        <dbReference type="Pfam" id="PF16363"/>
    </source>
</evidence>
<accession>K2F7E8</accession>
<dbReference type="NCBIfam" id="TIGR02622">
    <property type="entry name" value="CDP_4_6_dhtase"/>
    <property type="match status" value="1"/>
</dbReference>
<evidence type="ECO:0000313" key="2">
    <source>
        <dbReference type="EMBL" id="EKE27066.1"/>
    </source>
</evidence>